<accession>A0A8J2NY42</accession>
<evidence type="ECO:0000256" key="1">
    <source>
        <dbReference type="SAM" id="MobiDB-lite"/>
    </source>
</evidence>
<sequence>MYTAKVKIWELYGTVAHHLHHPSKMKNKDMMEDLLGHAKIHKNFYHPTSDNSGRNKNNLMHVKTDEPNPALPITM</sequence>
<dbReference type="Proteomes" id="UP000708208">
    <property type="component" value="Unassembled WGS sequence"/>
</dbReference>
<proteinExistence type="predicted"/>
<comment type="caution">
    <text evidence="2">The sequence shown here is derived from an EMBL/GenBank/DDBJ whole genome shotgun (WGS) entry which is preliminary data.</text>
</comment>
<organism evidence="2 3">
    <name type="scientific">Allacma fusca</name>
    <dbReference type="NCBI Taxonomy" id="39272"/>
    <lineage>
        <taxon>Eukaryota</taxon>
        <taxon>Metazoa</taxon>
        <taxon>Ecdysozoa</taxon>
        <taxon>Arthropoda</taxon>
        <taxon>Hexapoda</taxon>
        <taxon>Collembola</taxon>
        <taxon>Symphypleona</taxon>
        <taxon>Sminthuridae</taxon>
        <taxon>Allacma</taxon>
    </lineage>
</organism>
<dbReference type="EMBL" id="CAJVCH010199924">
    <property type="protein sequence ID" value="CAG7730758.1"/>
    <property type="molecule type" value="Genomic_DNA"/>
</dbReference>
<dbReference type="AlphaFoldDB" id="A0A8J2NY42"/>
<feature type="compositionally biased region" description="Polar residues" evidence="1">
    <location>
        <begin position="46"/>
        <end position="58"/>
    </location>
</feature>
<feature type="region of interest" description="Disordered" evidence="1">
    <location>
        <begin position="43"/>
        <end position="75"/>
    </location>
</feature>
<dbReference type="OrthoDB" id="166212at2759"/>
<name>A0A8J2NY42_9HEXA</name>
<reference evidence="2" key="1">
    <citation type="submission" date="2021-06" db="EMBL/GenBank/DDBJ databases">
        <authorList>
            <person name="Hodson N. C."/>
            <person name="Mongue J. A."/>
            <person name="Jaron S. K."/>
        </authorList>
    </citation>
    <scope>NUCLEOTIDE SEQUENCE</scope>
</reference>
<protein>
    <submittedName>
        <fullName evidence="2">Uncharacterized protein</fullName>
    </submittedName>
</protein>
<gene>
    <name evidence="2" type="ORF">AFUS01_LOCUS19378</name>
</gene>
<evidence type="ECO:0000313" key="2">
    <source>
        <dbReference type="EMBL" id="CAG7730758.1"/>
    </source>
</evidence>
<feature type="non-terminal residue" evidence="2">
    <location>
        <position position="1"/>
    </location>
</feature>
<evidence type="ECO:0000313" key="3">
    <source>
        <dbReference type="Proteomes" id="UP000708208"/>
    </source>
</evidence>
<keyword evidence="3" id="KW-1185">Reference proteome</keyword>